<keyword evidence="3" id="KW-0813">Transport</keyword>
<sequence>MTFWLFIYFIGAGILGGLLASIAGLASLVSYPALLIAGIPPVIANVTNTAGLVLSGIGATASSSRELRGEGKLVTGLTALTLAGGILGSALLLIEPASTFEHVVPFFILSAGVLLLVSGHQADRKNVPALRDQNKFGLVLKAIGLFLIGAYTGYFGAAGGVIILAILTLSLPQRFAVLNAFKNVMAFMANAVATIIYAWTGKIDWLVVLPLGIGFLIGGYCGPIVVRHVPVKLLRILIAFAAFGLAADLFVQAYF</sequence>
<feature type="transmembrane region" description="Helical" evidence="8">
    <location>
        <begin position="180"/>
        <end position="199"/>
    </location>
</feature>
<proteinExistence type="inferred from homology"/>
<name>A0A0R1ETS1_LACZE</name>
<evidence type="ECO:0000256" key="2">
    <source>
        <dbReference type="ARBA" id="ARBA00009142"/>
    </source>
</evidence>
<evidence type="ECO:0000256" key="7">
    <source>
        <dbReference type="ARBA" id="ARBA00023136"/>
    </source>
</evidence>
<dbReference type="PANTHER" id="PTHR30269">
    <property type="entry name" value="TRANSMEMBRANE PROTEIN YFCA"/>
    <property type="match status" value="1"/>
</dbReference>
<evidence type="ECO:0000256" key="1">
    <source>
        <dbReference type="ARBA" id="ARBA00004651"/>
    </source>
</evidence>
<feature type="transmembrane region" description="Helical" evidence="8">
    <location>
        <begin position="42"/>
        <end position="61"/>
    </location>
</feature>
<comment type="subcellular location">
    <subcellularLocation>
        <location evidence="1 8">Cell membrane</location>
        <topology evidence="1 8">Multi-pass membrane protein</topology>
    </subcellularLocation>
</comment>
<dbReference type="AlphaFoldDB" id="A0A0R1ETS1"/>
<comment type="similarity">
    <text evidence="2 8">Belongs to the 4-toluene sulfonate uptake permease (TSUP) (TC 2.A.102) family.</text>
</comment>
<dbReference type="EMBL" id="AZCT01000005">
    <property type="protein sequence ID" value="KRK12701.1"/>
    <property type="molecule type" value="Genomic_DNA"/>
</dbReference>
<protein>
    <recommendedName>
        <fullName evidence="8">Probable membrane transporter protein</fullName>
    </recommendedName>
</protein>
<comment type="caution">
    <text evidence="9">The sequence shown here is derived from an EMBL/GenBank/DDBJ whole genome shotgun (WGS) entry which is preliminary data.</text>
</comment>
<evidence type="ECO:0000256" key="6">
    <source>
        <dbReference type="ARBA" id="ARBA00022989"/>
    </source>
</evidence>
<dbReference type="PATRIC" id="fig|1423816.3.peg.2688"/>
<gene>
    <name evidence="9" type="ORF">FD51_GL002587</name>
</gene>
<organism evidence="9 10">
    <name type="scientific">Lacticaseibacillus zeae DSM 20178 = KCTC 3804</name>
    <dbReference type="NCBI Taxonomy" id="1423816"/>
    <lineage>
        <taxon>Bacteria</taxon>
        <taxon>Bacillati</taxon>
        <taxon>Bacillota</taxon>
        <taxon>Bacilli</taxon>
        <taxon>Lactobacillales</taxon>
        <taxon>Lactobacillaceae</taxon>
        <taxon>Lacticaseibacillus</taxon>
    </lineage>
</organism>
<dbReference type="Proteomes" id="UP000051984">
    <property type="component" value="Unassembled WGS sequence"/>
</dbReference>
<evidence type="ECO:0000256" key="4">
    <source>
        <dbReference type="ARBA" id="ARBA00022475"/>
    </source>
</evidence>
<keyword evidence="7 8" id="KW-0472">Membrane</keyword>
<keyword evidence="6 8" id="KW-1133">Transmembrane helix</keyword>
<dbReference type="Pfam" id="PF01925">
    <property type="entry name" value="TauE"/>
    <property type="match status" value="1"/>
</dbReference>
<accession>A0A0R1ETS1</accession>
<feature type="transmembrane region" description="Helical" evidence="8">
    <location>
        <begin position="142"/>
        <end position="168"/>
    </location>
</feature>
<feature type="transmembrane region" description="Helical" evidence="8">
    <location>
        <begin position="73"/>
        <end position="94"/>
    </location>
</feature>
<evidence type="ECO:0000313" key="9">
    <source>
        <dbReference type="EMBL" id="KRK12701.1"/>
    </source>
</evidence>
<feature type="transmembrane region" description="Helical" evidence="8">
    <location>
        <begin position="233"/>
        <end position="254"/>
    </location>
</feature>
<evidence type="ECO:0000256" key="5">
    <source>
        <dbReference type="ARBA" id="ARBA00022692"/>
    </source>
</evidence>
<dbReference type="PANTHER" id="PTHR30269:SF0">
    <property type="entry name" value="MEMBRANE TRANSPORTER PROTEIN YFCA-RELATED"/>
    <property type="match status" value="1"/>
</dbReference>
<evidence type="ECO:0000256" key="8">
    <source>
        <dbReference type="RuleBase" id="RU363041"/>
    </source>
</evidence>
<feature type="transmembrane region" description="Helical" evidence="8">
    <location>
        <begin position="103"/>
        <end position="122"/>
    </location>
</feature>
<dbReference type="GO" id="GO:0005886">
    <property type="term" value="C:plasma membrane"/>
    <property type="evidence" value="ECO:0007669"/>
    <property type="project" value="UniProtKB-SubCell"/>
</dbReference>
<feature type="transmembrane region" description="Helical" evidence="8">
    <location>
        <begin position="6"/>
        <end position="30"/>
    </location>
</feature>
<dbReference type="eggNOG" id="COG0730">
    <property type="taxonomic scope" value="Bacteria"/>
</dbReference>
<reference evidence="9 10" key="1">
    <citation type="journal article" date="2015" name="Genome Announc.">
        <title>Expanding the biotechnology potential of lactobacilli through comparative genomics of 213 strains and associated genera.</title>
        <authorList>
            <person name="Sun Z."/>
            <person name="Harris H.M."/>
            <person name="McCann A."/>
            <person name="Guo C."/>
            <person name="Argimon S."/>
            <person name="Zhang W."/>
            <person name="Yang X."/>
            <person name="Jeffery I.B."/>
            <person name="Cooney J.C."/>
            <person name="Kagawa T.F."/>
            <person name="Liu W."/>
            <person name="Song Y."/>
            <person name="Salvetti E."/>
            <person name="Wrobel A."/>
            <person name="Rasinkangas P."/>
            <person name="Parkhill J."/>
            <person name="Rea M.C."/>
            <person name="O'Sullivan O."/>
            <person name="Ritari J."/>
            <person name="Douillard F.P."/>
            <person name="Paul Ross R."/>
            <person name="Yang R."/>
            <person name="Briner A.E."/>
            <person name="Felis G.E."/>
            <person name="de Vos W.M."/>
            <person name="Barrangou R."/>
            <person name="Klaenhammer T.R."/>
            <person name="Caufield P.W."/>
            <person name="Cui Y."/>
            <person name="Zhang H."/>
            <person name="O'Toole P.W."/>
        </authorList>
    </citation>
    <scope>NUCLEOTIDE SEQUENCE [LARGE SCALE GENOMIC DNA]</scope>
    <source>
        <strain evidence="9 10">DSM 20178</strain>
    </source>
</reference>
<keyword evidence="4 8" id="KW-1003">Cell membrane</keyword>
<evidence type="ECO:0000256" key="3">
    <source>
        <dbReference type="ARBA" id="ARBA00022448"/>
    </source>
</evidence>
<feature type="transmembrane region" description="Helical" evidence="8">
    <location>
        <begin position="205"/>
        <end position="226"/>
    </location>
</feature>
<dbReference type="InterPro" id="IPR002781">
    <property type="entry name" value="TM_pro_TauE-like"/>
</dbReference>
<keyword evidence="5 8" id="KW-0812">Transmembrane</keyword>
<dbReference type="RefSeq" id="WP_010493484.1">
    <property type="nucleotide sequence ID" value="NZ_AZCT01000005.1"/>
</dbReference>
<dbReference type="InterPro" id="IPR052017">
    <property type="entry name" value="TSUP"/>
</dbReference>
<evidence type="ECO:0000313" key="10">
    <source>
        <dbReference type="Proteomes" id="UP000051984"/>
    </source>
</evidence>